<evidence type="ECO:0000256" key="4">
    <source>
        <dbReference type="ARBA" id="ARBA00022692"/>
    </source>
</evidence>
<sequence>MGGLGPGIGGLEILVIGLLALIVVGPKDLPLLMRRVGKAVGKARAMANEFRASFDEMARQSELDELRQEVEALRRGQGMVPLGAEAEATFRDISDDLNRPLDEPATQPALTGPDEWPDAAPVMEPLETKPTASAPKAAKARAKTPGTRAGAAKPAAKARPAKPKAPSAGRKAAAAKPKTPRKKAIDL</sequence>
<evidence type="ECO:0000313" key="13">
    <source>
        <dbReference type="Proteomes" id="UP000566663"/>
    </source>
</evidence>
<evidence type="ECO:0000313" key="12">
    <source>
        <dbReference type="EMBL" id="MBB5291224.1"/>
    </source>
</evidence>
<keyword evidence="7 9" id="KW-0811">Translocation</keyword>
<keyword evidence="13" id="KW-1185">Reference proteome</keyword>
<name>A0A7W8MG39_9CAUL</name>
<evidence type="ECO:0000256" key="5">
    <source>
        <dbReference type="ARBA" id="ARBA00022927"/>
    </source>
</evidence>
<keyword evidence="3 9" id="KW-1003">Cell membrane</keyword>
<evidence type="ECO:0000256" key="10">
    <source>
        <dbReference type="SAM" id="MobiDB-lite"/>
    </source>
</evidence>
<comment type="function">
    <text evidence="9">Part of the twin-arginine translocation (Tat) system that transports large folded proteins containing a characteristic twin-arginine motif in their signal peptide across membranes. Together with TatC, TatB is part of a receptor directly interacting with Tat signal peptides. TatB may form an oligomeric binding site that transiently accommodates folded Tat precursor proteins before their translocation.</text>
</comment>
<dbReference type="NCBIfam" id="TIGR01410">
    <property type="entry name" value="tatB"/>
    <property type="match status" value="1"/>
</dbReference>
<evidence type="ECO:0000256" key="6">
    <source>
        <dbReference type="ARBA" id="ARBA00022989"/>
    </source>
</evidence>
<feature type="compositionally biased region" description="Low complexity" evidence="10">
    <location>
        <begin position="128"/>
        <end position="177"/>
    </location>
</feature>
<keyword evidence="6 9" id="KW-1133">Transmembrane helix</keyword>
<reference evidence="12 13" key="1">
    <citation type="submission" date="2020-08" db="EMBL/GenBank/DDBJ databases">
        <title>Genomic Encyclopedia of Type Strains, Phase IV (KMG-IV): sequencing the most valuable type-strain genomes for metagenomic binning, comparative biology and taxonomic classification.</title>
        <authorList>
            <person name="Goeker M."/>
        </authorList>
    </citation>
    <scope>NUCLEOTIDE SEQUENCE [LARGE SCALE GENOMIC DNA]</scope>
    <source>
        <strain evidence="12 13">DSM 25335</strain>
    </source>
</reference>
<evidence type="ECO:0000256" key="2">
    <source>
        <dbReference type="ARBA" id="ARBA00022448"/>
    </source>
</evidence>
<proteinExistence type="inferred from homology"/>
<keyword evidence="5 9" id="KW-0653">Protein transport</keyword>
<dbReference type="InterPro" id="IPR003369">
    <property type="entry name" value="TatA/B/E"/>
</dbReference>
<dbReference type="GO" id="GO:0043953">
    <property type="term" value="P:protein transport by the Tat complex"/>
    <property type="evidence" value="ECO:0007669"/>
    <property type="project" value="UniProtKB-UniRule"/>
</dbReference>
<comment type="similarity">
    <text evidence="9">Belongs to the TatB family.</text>
</comment>
<dbReference type="EMBL" id="JACHFZ010000001">
    <property type="protein sequence ID" value="MBB5291224.1"/>
    <property type="molecule type" value="Genomic_DNA"/>
</dbReference>
<comment type="subcellular location">
    <subcellularLocation>
        <location evidence="9">Cell membrane</location>
        <topology evidence="9">Single-pass membrane protein</topology>
    </subcellularLocation>
    <subcellularLocation>
        <location evidence="1">Membrane</location>
        <topology evidence="1">Single-pass membrane protein</topology>
    </subcellularLocation>
</comment>
<evidence type="ECO:0000256" key="9">
    <source>
        <dbReference type="HAMAP-Rule" id="MF_00237"/>
    </source>
</evidence>
<feature type="transmembrane region" description="Helical" evidence="11">
    <location>
        <begin position="6"/>
        <end position="25"/>
    </location>
</feature>
<gene>
    <name evidence="9" type="primary">tatB</name>
    <name evidence="12" type="ORF">HNQ67_000720</name>
</gene>
<accession>A0A7W8MG39</accession>
<dbReference type="Gene3D" id="1.20.5.3310">
    <property type="match status" value="1"/>
</dbReference>
<organism evidence="12 13">
    <name type="scientific">Brevundimonas basaltis</name>
    <dbReference type="NCBI Taxonomy" id="472166"/>
    <lineage>
        <taxon>Bacteria</taxon>
        <taxon>Pseudomonadati</taxon>
        <taxon>Pseudomonadota</taxon>
        <taxon>Alphaproteobacteria</taxon>
        <taxon>Caulobacterales</taxon>
        <taxon>Caulobacteraceae</taxon>
        <taxon>Brevundimonas</taxon>
    </lineage>
</organism>
<dbReference type="RefSeq" id="WP_183252376.1">
    <property type="nucleotide sequence ID" value="NZ_BAAAFF010000004.1"/>
</dbReference>
<dbReference type="GO" id="GO:0033281">
    <property type="term" value="C:TAT protein transport complex"/>
    <property type="evidence" value="ECO:0007669"/>
    <property type="project" value="UniProtKB-UniRule"/>
</dbReference>
<dbReference type="Proteomes" id="UP000566663">
    <property type="component" value="Unassembled WGS sequence"/>
</dbReference>
<dbReference type="AlphaFoldDB" id="A0A7W8MG39"/>
<evidence type="ECO:0000256" key="11">
    <source>
        <dbReference type="SAM" id="Phobius"/>
    </source>
</evidence>
<evidence type="ECO:0000256" key="8">
    <source>
        <dbReference type="ARBA" id="ARBA00023136"/>
    </source>
</evidence>
<dbReference type="GO" id="GO:0008320">
    <property type="term" value="F:protein transmembrane transporter activity"/>
    <property type="evidence" value="ECO:0007669"/>
    <property type="project" value="UniProtKB-UniRule"/>
</dbReference>
<evidence type="ECO:0000256" key="3">
    <source>
        <dbReference type="ARBA" id="ARBA00022475"/>
    </source>
</evidence>
<comment type="caution">
    <text evidence="12">The sequence shown here is derived from an EMBL/GenBank/DDBJ whole genome shotgun (WGS) entry which is preliminary data.</text>
</comment>
<dbReference type="Pfam" id="PF02416">
    <property type="entry name" value="TatA_B_E"/>
    <property type="match status" value="1"/>
</dbReference>
<protein>
    <recommendedName>
        <fullName evidence="9">Sec-independent protein translocase protein TatB</fullName>
    </recommendedName>
</protein>
<keyword evidence="4 9" id="KW-0812">Transmembrane</keyword>
<keyword evidence="8 9" id="KW-0472">Membrane</keyword>
<evidence type="ECO:0000256" key="7">
    <source>
        <dbReference type="ARBA" id="ARBA00023010"/>
    </source>
</evidence>
<comment type="subunit">
    <text evidence="9">The Tat system comprises two distinct complexes: a TatABC complex, containing multiple copies of TatA, TatB and TatC subunits, and a separate TatA complex, containing only TatA subunits. Substrates initially bind to the TatABC complex, which probably triggers association of the separate TatA complex to form the active translocon.</text>
</comment>
<evidence type="ECO:0000256" key="1">
    <source>
        <dbReference type="ARBA" id="ARBA00004167"/>
    </source>
</evidence>
<dbReference type="HAMAP" id="MF_00237">
    <property type="entry name" value="TatB"/>
    <property type="match status" value="1"/>
</dbReference>
<keyword evidence="2 9" id="KW-0813">Transport</keyword>
<dbReference type="InterPro" id="IPR018448">
    <property type="entry name" value="TatB"/>
</dbReference>
<feature type="region of interest" description="Disordered" evidence="10">
    <location>
        <begin position="95"/>
        <end position="187"/>
    </location>
</feature>
<feature type="compositionally biased region" description="Basic residues" evidence="10">
    <location>
        <begin position="178"/>
        <end position="187"/>
    </location>
</feature>